<comment type="caution">
    <text evidence="1">The sequence shown here is derived from an EMBL/GenBank/DDBJ whole genome shotgun (WGS) entry which is preliminary data.</text>
</comment>
<dbReference type="InterPro" id="IPR055360">
    <property type="entry name" value="bAvd"/>
</dbReference>
<dbReference type="InterPro" id="IPR036583">
    <property type="entry name" value="23S_rRNA_IVS_sf"/>
</dbReference>
<dbReference type="CDD" id="cd16376">
    <property type="entry name" value="Avd_like"/>
    <property type="match status" value="1"/>
</dbReference>
<proteinExistence type="predicted"/>
<evidence type="ECO:0000313" key="2">
    <source>
        <dbReference type="Proteomes" id="UP000177803"/>
    </source>
</evidence>
<dbReference type="Gene3D" id="1.20.1440.60">
    <property type="entry name" value="23S rRNA-intervening sequence"/>
    <property type="match status" value="1"/>
</dbReference>
<gene>
    <name evidence="1" type="ORF">A2261_03105</name>
</gene>
<protein>
    <recommendedName>
        <fullName evidence="3">Four helix bundle protein</fullName>
    </recommendedName>
</protein>
<dbReference type="Proteomes" id="UP000177803">
    <property type="component" value="Unassembled WGS sequence"/>
</dbReference>
<dbReference type="EMBL" id="MFQR01000012">
    <property type="protein sequence ID" value="OGH84594.1"/>
    <property type="molecule type" value="Genomic_DNA"/>
</dbReference>
<organism evidence="1 2">
    <name type="scientific">Candidatus Magasanikbacteria bacterium RIFOXYA2_FULL_44_8</name>
    <dbReference type="NCBI Taxonomy" id="1798696"/>
    <lineage>
        <taxon>Bacteria</taxon>
        <taxon>Candidatus Magasanikiibacteriota</taxon>
    </lineage>
</organism>
<accession>A0A1F6NLT5</accession>
<name>A0A1F6NLT5_9BACT</name>
<reference evidence="1 2" key="1">
    <citation type="journal article" date="2016" name="Nat. Commun.">
        <title>Thousands of microbial genomes shed light on interconnected biogeochemical processes in an aquifer system.</title>
        <authorList>
            <person name="Anantharaman K."/>
            <person name="Brown C.T."/>
            <person name="Hug L.A."/>
            <person name="Sharon I."/>
            <person name="Castelle C.J."/>
            <person name="Probst A.J."/>
            <person name="Thomas B.C."/>
            <person name="Singh A."/>
            <person name="Wilkins M.J."/>
            <person name="Karaoz U."/>
            <person name="Brodie E.L."/>
            <person name="Williams K.H."/>
            <person name="Hubbard S.S."/>
            <person name="Banfield J.F."/>
        </authorList>
    </citation>
    <scope>NUCLEOTIDE SEQUENCE [LARGE SCALE GENOMIC DNA]</scope>
</reference>
<evidence type="ECO:0008006" key="3">
    <source>
        <dbReference type="Google" id="ProtNLM"/>
    </source>
</evidence>
<sequence>MHTKLENQCGDCLKLAIEAAFTAKWQKVPYLQKLRLEIEVTKRLTRLEHELKIIDSKNYLDITQQLCDISKENTGWLNSLQKKETA</sequence>
<dbReference type="AlphaFoldDB" id="A0A1F6NLT5"/>
<evidence type="ECO:0000313" key="1">
    <source>
        <dbReference type="EMBL" id="OGH84594.1"/>
    </source>
</evidence>